<dbReference type="InterPro" id="IPR035647">
    <property type="entry name" value="EFG_III/V"/>
</dbReference>
<dbReference type="EMBL" id="CP093366">
    <property type="protein sequence ID" value="UQS81700.1"/>
    <property type="molecule type" value="Genomic_DNA"/>
</dbReference>
<accession>A0ABY4P7Y8</accession>
<feature type="domain" description="UPF0029" evidence="3">
    <location>
        <begin position="136"/>
        <end position="190"/>
    </location>
</feature>
<feature type="domain" description="Impact N-terminal" evidence="2">
    <location>
        <begin position="17"/>
        <end position="120"/>
    </location>
</feature>
<evidence type="ECO:0000313" key="5">
    <source>
        <dbReference type="Proteomes" id="UP000831495"/>
    </source>
</evidence>
<dbReference type="PANTHER" id="PTHR16301">
    <property type="entry name" value="IMPACT-RELATED"/>
    <property type="match status" value="1"/>
</dbReference>
<dbReference type="InterPro" id="IPR020569">
    <property type="entry name" value="UPF0029_Impact_CS"/>
</dbReference>
<evidence type="ECO:0000259" key="2">
    <source>
        <dbReference type="Pfam" id="PF01205"/>
    </source>
</evidence>
<dbReference type="Pfam" id="PF01205">
    <property type="entry name" value="Impact_N"/>
    <property type="match status" value="1"/>
</dbReference>
<dbReference type="InterPro" id="IPR023582">
    <property type="entry name" value="Impact"/>
</dbReference>
<comment type="similarity">
    <text evidence="1">Belongs to the IMPACT family.</text>
</comment>
<dbReference type="InterPro" id="IPR020568">
    <property type="entry name" value="Ribosomal_Su5_D2-typ_SF"/>
</dbReference>
<reference evidence="4" key="1">
    <citation type="journal article" date="2022" name="Int. J. Syst. Evol. Microbiol.">
        <title>Apilactobacillus apisilvae sp. nov., Nicolia spurrieriana gen. nov. sp. nov., Bombilactobacillus folatiphilus sp. nov. and Bombilactobacillus thymidiniphilus sp. nov., four new lactic acid bacterial isolates from stingless bees Tetragonula carbonaria and Austroplebeia australis.</title>
        <authorList>
            <person name="Oliphant S.A."/>
            <person name="Watson-Haigh N.S."/>
            <person name="Sumby K.M."/>
            <person name="Gardner J."/>
            <person name="Groom S."/>
            <person name="Jiranek V."/>
        </authorList>
    </citation>
    <scope>NUCLEOTIDE SEQUENCE</scope>
    <source>
        <strain evidence="4">SG4_D2</strain>
    </source>
</reference>
<dbReference type="RefSeq" id="WP_249513968.1">
    <property type="nucleotide sequence ID" value="NZ_CP093366.1"/>
</dbReference>
<evidence type="ECO:0000259" key="3">
    <source>
        <dbReference type="Pfam" id="PF09186"/>
    </source>
</evidence>
<evidence type="ECO:0000313" key="4">
    <source>
        <dbReference type="EMBL" id="UQS81700.1"/>
    </source>
</evidence>
<sequence>MRYITINKTTTNEIIIKKSKFITTVTHLTNVQEAQTFLDMIKKQHHKANHNCSAYLLASNQQHASDDGEPSGTAGIPILETLQSMEVVDTMAVVTRYFGGIKLGSGGLIRAYRQSVSEAIQKAGRVQKIYQQQLILTLTYKQFDQLQYWLNHQNITLANTTYTDNVTIELFVDKDATTILTQGLTNQLNAKIPIKLGKNTFRNIPYNKKDD</sequence>
<dbReference type="PROSITE" id="PS00910">
    <property type="entry name" value="UPF0029"/>
    <property type="match status" value="1"/>
</dbReference>
<dbReference type="InterPro" id="IPR015269">
    <property type="entry name" value="UPF0029_Impact_C"/>
</dbReference>
<dbReference type="Gene3D" id="3.30.230.30">
    <property type="entry name" value="Impact, N-terminal domain"/>
    <property type="match status" value="1"/>
</dbReference>
<organism evidence="4 5">
    <name type="scientific">Bombilactobacillus folatiphilus</name>
    <dbReference type="NCBI Taxonomy" id="2923362"/>
    <lineage>
        <taxon>Bacteria</taxon>
        <taxon>Bacillati</taxon>
        <taxon>Bacillota</taxon>
        <taxon>Bacilli</taxon>
        <taxon>Lactobacillales</taxon>
        <taxon>Lactobacillaceae</taxon>
        <taxon>Bombilactobacillus</taxon>
    </lineage>
</organism>
<dbReference type="NCBIfam" id="TIGR00257">
    <property type="entry name" value="IMPACT_YIGZ"/>
    <property type="match status" value="1"/>
</dbReference>
<evidence type="ECO:0000256" key="1">
    <source>
        <dbReference type="ARBA" id="ARBA00007665"/>
    </source>
</evidence>
<proteinExistence type="inferred from homology"/>
<dbReference type="Proteomes" id="UP000831495">
    <property type="component" value="Chromosome"/>
</dbReference>
<dbReference type="PANTHER" id="PTHR16301:SF20">
    <property type="entry name" value="IMPACT FAMILY MEMBER YIGZ"/>
    <property type="match status" value="1"/>
</dbReference>
<protein>
    <submittedName>
        <fullName evidence="4">YigZ family protein</fullName>
    </submittedName>
</protein>
<dbReference type="SUPFAM" id="SSF54980">
    <property type="entry name" value="EF-G C-terminal domain-like"/>
    <property type="match status" value="1"/>
</dbReference>
<dbReference type="InterPro" id="IPR036956">
    <property type="entry name" value="Impact_N_sf"/>
</dbReference>
<gene>
    <name evidence="4" type="ORF">MOO45_05720</name>
</gene>
<dbReference type="SUPFAM" id="SSF54211">
    <property type="entry name" value="Ribosomal protein S5 domain 2-like"/>
    <property type="match status" value="1"/>
</dbReference>
<name>A0ABY4P7Y8_9LACO</name>
<dbReference type="InterPro" id="IPR001498">
    <property type="entry name" value="Impact_N"/>
</dbReference>
<dbReference type="Pfam" id="PF09186">
    <property type="entry name" value="DUF1949"/>
    <property type="match status" value="1"/>
</dbReference>
<dbReference type="InterPro" id="IPR015796">
    <property type="entry name" value="Impact_YigZ-like"/>
</dbReference>
<keyword evidence="5" id="KW-1185">Reference proteome</keyword>